<evidence type="ECO:0000256" key="2">
    <source>
        <dbReference type="ARBA" id="ARBA00006555"/>
    </source>
</evidence>
<accession>A0A1I6MQA5</accession>
<dbReference type="Proteomes" id="UP000199024">
    <property type="component" value="Unassembled WGS sequence"/>
</dbReference>
<evidence type="ECO:0000313" key="12">
    <source>
        <dbReference type="Proteomes" id="UP000199024"/>
    </source>
</evidence>
<dbReference type="AlphaFoldDB" id="A0A1I6MQA5"/>
<comment type="similarity">
    <text evidence="2">Belongs to the TonB family.</text>
</comment>
<keyword evidence="7" id="KW-0653">Protein transport</keyword>
<dbReference type="GO" id="GO:0055085">
    <property type="term" value="P:transmembrane transport"/>
    <property type="evidence" value="ECO:0007669"/>
    <property type="project" value="InterPro"/>
</dbReference>
<feature type="domain" description="TonB C-terminal" evidence="10">
    <location>
        <begin position="184"/>
        <end position="273"/>
    </location>
</feature>
<dbReference type="SUPFAM" id="SSF74653">
    <property type="entry name" value="TolA/TonB C-terminal domain"/>
    <property type="match status" value="1"/>
</dbReference>
<keyword evidence="9" id="KW-0472">Membrane</keyword>
<name>A0A1I6MQA5_9BACT</name>
<evidence type="ECO:0000259" key="10">
    <source>
        <dbReference type="PROSITE" id="PS52015"/>
    </source>
</evidence>
<keyword evidence="3" id="KW-0813">Transport</keyword>
<keyword evidence="12" id="KW-1185">Reference proteome</keyword>
<dbReference type="STRING" id="474950.SAMN05421771_3243"/>
<evidence type="ECO:0000313" key="11">
    <source>
        <dbReference type="EMBL" id="SFS17728.1"/>
    </source>
</evidence>
<evidence type="ECO:0000256" key="6">
    <source>
        <dbReference type="ARBA" id="ARBA00022692"/>
    </source>
</evidence>
<organism evidence="11 12">
    <name type="scientific">Granulicella pectinivorans</name>
    <dbReference type="NCBI Taxonomy" id="474950"/>
    <lineage>
        <taxon>Bacteria</taxon>
        <taxon>Pseudomonadati</taxon>
        <taxon>Acidobacteriota</taxon>
        <taxon>Terriglobia</taxon>
        <taxon>Terriglobales</taxon>
        <taxon>Acidobacteriaceae</taxon>
        <taxon>Granulicella</taxon>
    </lineage>
</organism>
<dbReference type="InterPro" id="IPR051045">
    <property type="entry name" value="TonB-dependent_transducer"/>
</dbReference>
<dbReference type="GO" id="GO:0031992">
    <property type="term" value="F:energy transducer activity"/>
    <property type="evidence" value="ECO:0007669"/>
    <property type="project" value="TreeGrafter"/>
</dbReference>
<evidence type="ECO:0000256" key="1">
    <source>
        <dbReference type="ARBA" id="ARBA00004383"/>
    </source>
</evidence>
<dbReference type="InterPro" id="IPR006260">
    <property type="entry name" value="TonB/TolA_C"/>
</dbReference>
<dbReference type="Gene3D" id="3.30.1150.10">
    <property type="match status" value="1"/>
</dbReference>
<sequence>MITVVLLLAGVPSPAQSNEADLTARLLGKQLYLRGLWGSDKLKFDGAGVPEGDAGTTSCTLSGIEIESVKLKSGKLVLEGRRYGIVYDRSMPKRIAMDVTVVMGMGTKPEKMHLEVMEPAGKNYGPALDAIFLDDFGKVGGSCRDGWRSFAEKQLAITSTAPIKSGAAPVVEEKKMDALRVGRDGVKAPVPLKMPDPVFSQAARAMRVSGNVLVYLWVGPDGRPSHIRVIRPLGLGLDESAVTAVAGYQFRPALRGDEAVTVEMNVEVNFQIF</sequence>
<evidence type="ECO:0000256" key="7">
    <source>
        <dbReference type="ARBA" id="ARBA00022927"/>
    </source>
</evidence>
<evidence type="ECO:0000256" key="9">
    <source>
        <dbReference type="ARBA" id="ARBA00023136"/>
    </source>
</evidence>
<dbReference type="NCBIfam" id="TIGR01352">
    <property type="entry name" value="tonB_Cterm"/>
    <property type="match status" value="1"/>
</dbReference>
<keyword evidence="8" id="KW-1133">Transmembrane helix</keyword>
<dbReference type="InterPro" id="IPR037682">
    <property type="entry name" value="TonB_C"/>
</dbReference>
<keyword evidence="6" id="KW-0812">Transmembrane</keyword>
<dbReference type="PANTHER" id="PTHR33446:SF2">
    <property type="entry name" value="PROTEIN TONB"/>
    <property type="match status" value="1"/>
</dbReference>
<dbReference type="GO" id="GO:0098797">
    <property type="term" value="C:plasma membrane protein complex"/>
    <property type="evidence" value="ECO:0007669"/>
    <property type="project" value="TreeGrafter"/>
</dbReference>
<dbReference type="GO" id="GO:0015031">
    <property type="term" value="P:protein transport"/>
    <property type="evidence" value="ECO:0007669"/>
    <property type="project" value="UniProtKB-KW"/>
</dbReference>
<comment type="subcellular location">
    <subcellularLocation>
        <location evidence="1">Cell inner membrane</location>
        <topology evidence="1">Single-pass membrane protein</topology>
        <orientation evidence="1">Periplasmic side</orientation>
    </subcellularLocation>
</comment>
<evidence type="ECO:0000256" key="3">
    <source>
        <dbReference type="ARBA" id="ARBA00022448"/>
    </source>
</evidence>
<protein>
    <submittedName>
        <fullName evidence="11">TonB family C-terminal domain-containing protein</fullName>
    </submittedName>
</protein>
<dbReference type="EMBL" id="FOZL01000001">
    <property type="protein sequence ID" value="SFS17728.1"/>
    <property type="molecule type" value="Genomic_DNA"/>
</dbReference>
<keyword evidence="5" id="KW-0997">Cell inner membrane</keyword>
<dbReference type="PANTHER" id="PTHR33446">
    <property type="entry name" value="PROTEIN TONB-RELATED"/>
    <property type="match status" value="1"/>
</dbReference>
<keyword evidence="4" id="KW-1003">Cell membrane</keyword>
<proteinExistence type="inferred from homology"/>
<evidence type="ECO:0000256" key="4">
    <source>
        <dbReference type="ARBA" id="ARBA00022475"/>
    </source>
</evidence>
<evidence type="ECO:0000256" key="8">
    <source>
        <dbReference type="ARBA" id="ARBA00022989"/>
    </source>
</evidence>
<evidence type="ECO:0000256" key="5">
    <source>
        <dbReference type="ARBA" id="ARBA00022519"/>
    </source>
</evidence>
<dbReference type="Pfam" id="PF03544">
    <property type="entry name" value="TonB_C"/>
    <property type="match status" value="1"/>
</dbReference>
<reference evidence="11 12" key="1">
    <citation type="submission" date="2016-10" db="EMBL/GenBank/DDBJ databases">
        <authorList>
            <person name="de Groot N.N."/>
        </authorList>
    </citation>
    <scope>NUCLEOTIDE SEQUENCE [LARGE SCALE GENOMIC DNA]</scope>
    <source>
        <strain evidence="11 12">DSM 21001</strain>
    </source>
</reference>
<dbReference type="PROSITE" id="PS52015">
    <property type="entry name" value="TONB_CTD"/>
    <property type="match status" value="1"/>
</dbReference>
<gene>
    <name evidence="11" type="ORF">SAMN05421771_3243</name>
</gene>